<dbReference type="Pfam" id="PF00014">
    <property type="entry name" value="Kunitz_BPTI"/>
    <property type="match status" value="1"/>
</dbReference>
<dbReference type="SUPFAM" id="SSF57362">
    <property type="entry name" value="BPTI-like"/>
    <property type="match status" value="1"/>
</dbReference>
<dbReference type="PANTHER" id="PTHR47247">
    <property type="entry name" value="KUNITZ-TYPE PROTEASE INHIBITOR 2"/>
    <property type="match status" value="1"/>
</dbReference>
<name>A0ABY6L3H3_9ARAC</name>
<reference evidence="7 8" key="1">
    <citation type="submission" date="2022-01" db="EMBL/GenBank/DDBJ databases">
        <title>A chromosomal length assembly of Cordylochernes scorpioides.</title>
        <authorList>
            <person name="Zeh D."/>
            <person name="Zeh J."/>
        </authorList>
    </citation>
    <scope>NUCLEOTIDE SEQUENCE [LARGE SCALE GENOMIC DNA]</scope>
    <source>
        <strain evidence="7">IN4F17</strain>
        <tissue evidence="7">Whole Body</tissue>
    </source>
</reference>
<gene>
    <name evidence="7" type="ORF">LAZ67_11003626</name>
</gene>
<evidence type="ECO:0000313" key="8">
    <source>
        <dbReference type="Proteomes" id="UP001235939"/>
    </source>
</evidence>
<dbReference type="InterPro" id="IPR020901">
    <property type="entry name" value="Prtase_inh_Kunz-CS"/>
</dbReference>
<dbReference type="PANTHER" id="PTHR47247:SF1">
    <property type="entry name" value="KUNITZ-TYPE PROTEASE INHIBITOR 2"/>
    <property type="match status" value="1"/>
</dbReference>
<sequence length="113" mass="12174">MGAAFIRPDYCLDAPAPGSCQATLPRYFYNATTGTCQTFLYSGCDCSRNNFRGLDDCLDVCKGWNNGDSLRDVGQTARVTVNKQAPAAPAANKGPEHGLVCYRPVGCFPLNML</sequence>
<dbReference type="InterPro" id="IPR036880">
    <property type="entry name" value="Kunitz_BPTI_sf"/>
</dbReference>
<evidence type="ECO:0000256" key="2">
    <source>
        <dbReference type="ARBA" id="ARBA00022900"/>
    </source>
</evidence>
<keyword evidence="1" id="KW-0646">Protease inhibitor</keyword>
<dbReference type="InterPro" id="IPR002223">
    <property type="entry name" value="Kunitz_BPTI"/>
</dbReference>
<dbReference type="SMART" id="SM00131">
    <property type="entry name" value="KU"/>
    <property type="match status" value="1"/>
</dbReference>
<dbReference type="PROSITE" id="PS00280">
    <property type="entry name" value="BPTI_KUNITZ_1"/>
    <property type="match status" value="1"/>
</dbReference>
<evidence type="ECO:0000313" key="7">
    <source>
        <dbReference type="EMBL" id="UYV74473.1"/>
    </source>
</evidence>
<comment type="function">
    <text evidence="5">Serine protease inhibitor that inhibits trypsin at a molar ratio of 1:1.</text>
</comment>
<keyword evidence="3" id="KW-1015">Disulfide bond</keyword>
<dbReference type="EMBL" id="CP092873">
    <property type="protein sequence ID" value="UYV74473.1"/>
    <property type="molecule type" value="Genomic_DNA"/>
</dbReference>
<evidence type="ECO:0000256" key="1">
    <source>
        <dbReference type="ARBA" id="ARBA00022690"/>
    </source>
</evidence>
<comment type="similarity">
    <text evidence="4">Belongs to the venom Kunitz-type family. 01 (intermediate) subfamily.</text>
</comment>
<evidence type="ECO:0000259" key="6">
    <source>
        <dbReference type="PROSITE" id="PS50279"/>
    </source>
</evidence>
<dbReference type="Proteomes" id="UP001235939">
    <property type="component" value="Chromosome 11"/>
</dbReference>
<accession>A0ABY6L3H3</accession>
<proteinExistence type="inferred from homology"/>
<evidence type="ECO:0000256" key="4">
    <source>
        <dbReference type="ARBA" id="ARBA00049646"/>
    </source>
</evidence>
<organism evidence="7 8">
    <name type="scientific">Cordylochernes scorpioides</name>
    <dbReference type="NCBI Taxonomy" id="51811"/>
    <lineage>
        <taxon>Eukaryota</taxon>
        <taxon>Metazoa</taxon>
        <taxon>Ecdysozoa</taxon>
        <taxon>Arthropoda</taxon>
        <taxon>Chelicerata</taxon>
        <taxon>Arachnida</taxon>
        <taxon>Pseudoscorpiones</taxon>
        <taxon>Cheliferoidea</taxon>
        <taxon>Chernetidae</taxon>
        <taxon>Cordylochernes</taxon>
    </lineage>
</organism>
<keyword evidence="2" id="KW-0722">Serine protease inhibitor</keyword>
<dbReference type="CDD" id="cd22592">
    <property type="entry name" value="Kunitz_BPTI"/>
    <property type="match status" value="1"/>
</dbReference>
<keyword evidence="8" id="KW-1185">Reference proteome</keyword>
<dbReference type="PRINTS" id="PR00759">
    <property type="entry name" value="BASICPTASE"/>
</dbReference>
<evidence type="ECO:0000256" key="3">
    <source>
        <dbReference type="ARBA" id="ARBA00023157"/>
    </source>
</evidence>
<protein>
    <submittedName>
        <fullName evidence="7">PTI</fullName>
    </submittedName>
</protein>
<evidence type="ECO:0000256" key="5">
    <source>
        <dbReference type="ARBA" id="ARBA00093388"/>
    </source>
</evidence>
<feature type="domain" description="BPTI/Kunitz inhibitor" evidence="6">
    <location>
        <begin position="11"/>
        <end position="61"/>
    </location>
</feature>
<dbReference type="Gene3D" id="4.10.410.10">
    <property type="entry name" value="Pancreatic trypsin inhibitor Kunitz domain"/>
    <property type="match status" value="1"/>
</dbReference>
<dbReference type="PROSITE" id="PS50279">
    <property type="entry name" value="BPTI_KUNITZ_2"/>
    <property type="match status" value="1"/>
</dbReference>